<protein>
    <submittedName>
        <fullName evidence="3">Dihydrodipicolinate synthase family protein</fullName>
    </submittedName>
</protein>
<dbReference type="PIRSF" id="PIRSF001365">
    <property type="entry name" value="DHDPS"/>
    <property type="match status" value="1"/>
</dbReference>
<dbReference type="SUPFAM" id="SSF51569">
    <property type="entry name" value="Aldolase"/>
    <property type="match status" value="1"/>
</dbReference>
<dbReference type="PANTHER" id="PTHR12128">
    <property type="entry name" value="DIHYDRODIPICOLINATE SYNTHASE"/>
    <property type="match status" value="1"/>
</dbReference>
<dbReference type="InterPro" id="IPR002220">
    <property type="entry name" value="DapA-like"/>
</dbReference>
<dbReference type="Proteomes" id="UP000829817">
    <property type="component" value="Chromosome"/>
</dbReference>
<keyword evidence="1 2" id="KW-0456">Lyase</keyword>
<evidence type="ECO:0000313" key="3">
    <source>
        <dbReference type="EMBL" id="UOO82480.1"/>
    </source>
</evidence>
<gene>
    <name evidence="3" type="ORF">LVJ83_03155</name>
</gene>
<comment type="similarity">
    <text evidence="2">Belongs to the DapA family.</text>
</comment>
<organism evidence="3 4">
    <name type="scientific">Uruburuella testudinis</name>
    <dbReference type="NCBI Taxonomy" id="1282863"/>
    <lineage>
        <taxon>Bacteria</taxon>
        <taxon>Pseudomonadati</taxon>
        <taxon>Pseudomonadota</taxon>
        <taxon>Betaproteobacteria</taxon>
        <taxon>Neisseriales</taxon>
        <taxon>Neisseriaceae</taxon>
        <taxon>Uruburuella</taxon>
    </lineage>
</organism>
<name>A0ABY4DTW6_9NEIS</name>
<keyword evidence="4" id="KW-1185">Reference proteome</keyword>
<dbReference type="Pfam" id="PF00701">
    <property type="entry name" value="DHDPS"/>
    <property type="match status" value="1"/>
</dbReference>
<evidence type="ECO:0000256" key="1">
    <source>
        <dbReference type="ARBA" id="ARBA00023239"/>
    </source>
</evidence>
<proteinExistence type="inferred from homology"/>
<reference evidence="3 4" key="1">
    <citation type="journal article" date="2022" name="Res Sq">
        <title>Evolution of multicellular longitudinally dividing oral cavity symbionts (Neisseriaceae).</title>
        <authorList>
            <person name="Nyongesa S."/>
            <person name="Weber P."/>
            <person name="Bernet E."/>
            <person name="Pullido F."/>
            <person name="Nieckarz M."/>
            <person name="Delaby M."/>
            <person name="Nieves C."/>
            <person name="Viehboeck T."/>
            <person name="Krause N."/>
            <person name="Rivera-Millot A."/>
            <person name="Nakamura A."/>
            <person name="Vischer N."/>
            <person name="VanNieuwenhze M."/>
            <person name="Brun Y."/>
            <person name="Cava F."/>
            <person name="Bulgheresi S."/>
            <person name="Veyrier F."/>
        </authorList>
    </citation>
    <scope>NUCLEOTIDE SEQUENCE [LARGE SCALE GENOMIC DNA]</scope>
    <source>
        <strain evidence="3 4">CCUG 63373m</strain>
    </source>
</reference>
<dbReference type="SMART" id="SM01130">
    <property type="entry name" value="DHDPS"/>
    <property type="match status" value="1"/>
</dbReference>
<sequence>MNTTWHGVFPAATTQFNADYSIHYAATQKVQDALINDGVNGLIILGTCGENNSLLPEEKRRVLQGAVETARGRVPVVTGVSELDTARAVEYARDAEKIGADGLMLLPAMVYVPTEDELVAHFKAVASATSLPVMLYNNPPAYRVGITSGVLHQLKDVENIVAIKESAPDSRRFTDLINEFGDRYEIFAGLDDVALEGLILGAKGWISGLTSAFPEESVGLVAAFERGDLATALKIYRWFMPLLHLDAAHDLVQSIKLAETIMGRGTETVRMPRMPLTGARRAEVTAMVEQCAATRPTLP</sequence>
<evidence type="ECO:0000313" key="4">
    <source>
        <dbReference type="Proteomes" id="UP000829817"/>
    </source>
</evidence>
<dbReference type="EMBL" id="CP091508">
    <property type="protein sequence ID" value="UOO82480.1"/>
    <property type="molecule type" value="Genomic_DNA"/>
</dbReference>
<dbReference type="InterPro" id="IPR013785">
    <property type="entry name" value="Aldolase_TIM"/>
</dbReference>
<dbReference type="RefSeq" id="WP_244786227.1">
    <property type="nucleotide sequence ID" value="NZ_CP091508.1"/>
</dbReference>
<dbReference type="PANTHER" id="PTHR12128:SF72">
    <property type="entry name" value="DIHYDRODIPICOLINATE SYNTHASE"/>
    <property type="match status" value="1"/>
</dbReference>
<dbReference type="Gene3D" id="3.20.20.70">
    <property type="entry name" value="Aldolase class I"/>
    <property type="match status" value="1"/>
</dbReference>
<dbReference type="PRINTS" id="PR00146">
    <property type="entry name" value="DHPICSNTHASE"/>
</dbReference>
<dbReference type="CDD" id="cd00408">
    <property type="entry name" value="DHDPS-like"/>
    <property type="match status" value="1"/>
</dbReference>
<accession>A0ABY4DTW6</accession>
<evidence type="ECO:0000256" key="2">
    <source>
        <dbReference type="PIRNR" id="PIRNR001365"/>
    </source>
</evidence>